<feature type="compositionally biased region" description="Basic and acidic residues" evidence="2">
    <location>
        <begin position="3031"/>
        <end position="3063"/>
    </location>
</feature>
<feature type="coiled-coil region" evidence="1">
    <location>
        <begin position="4204"/>
        <end position="4234"/>
    </location>
</feature>
<dbReference type="InterPro" id="IPR036465">
    <property type="entry name" value="vWFA_dom_sf"/>
</dbReference>
<dbReference type="SUPFAM" id="SSF53300">
    <property type="entry name" value="vWA-like"/>
    <property type="match status" value="1"/>
</dbReference>
<keyword evidence="3" id="KW-0472">Membrane</keyword>
<dbReference type="SMART" id="SM00327">
    <property type="entry name" value="VWA"/>
    <property type="match status" value="1"/>
</dbReference>
<feature type="compositionally biased region" description="Basic and acidic residues" evidence="2">
    <location>
        <begin position="2969"/>
        <end position="2987"/>
    </location>
</feature>
<organism evidence="4 5">
    <name type="scientific">Pristionchus pacificus</name>
    <name type="common">Parasitic nematode worm</name>
    <dbReference type="NCBI Taxonomy" id="54126"/>
    <lineage>
        <taxon>Eukaryota</taxon>
        <taxon>Metazoa</taxon>
        <taxon>Ecdysozoa</taxon>
        <taxon>Nematoda</taxon>
        <taxon>Chromadorea</taxon>
        <taxon>Rhabditida</taxon>
        <taxon>Rhabditina</taxon>
        <taxon>Diplogasteromorpha</taxon>
        <taxon>Diplogasteroidea</taxon>
        <taxon>Neodiplogasteridae</taxon>
        <taxon>Pristionchus</taxon>
    </lineage>
</organism>
<reference evidence="5" key="1">
    <citation type="journal article" date="2008" name="Nat. Genet.">
        <title>The Pristionchus pacificus genome provides a unique perspective on nematode lifestyle and parasitism.</title>
        <authorList>
            <person name="Dieterich C."/>
            <person name="Clifton S.W."/>
            <person name="Schuster L.N."/>
            <person name="Chinwalla A."/>
            <person name="Delehaunty K."/>
            <person name="Dinkelacker I."/>
            <person name="Fulton L."/>
            <person name="Fulton R."/>
            <person name="Godfrey J."/>
            <person name="Minx P."/>
            <person name="Mitreva M."/>
            <person name="Roeseler W."/>
            <person name="Tian H."/>
            <person name="Witte H."/>
            <person name="Yang S.P."/>
            <person name="Wilson R.K."/>
            <person name="Sommer R.J."/>
        </authorList>
    </citation>
    <scope>NUCLEOTIDE SEQUENCE [LARGE SCALE GENOMIC DNA]</scope>
    <source>
        <strain evidence="5">PS312</strain>
    </source>
</reference>
<feature type="region of interest" description="Disordered" evidence="2">
    <location>
        <begin position="2749"/>
        <end position="2891"/>
    </location>
</feature>
<dbReference type="PANTHER" id="PTHR45751">
    <property type="entry name" value="COPINE FAMILY PROTEIN 1"/>
    <property type="match status" value="1"/>
</dbReference>
<feature type="compositionally biased region" description="Polar residues" evidence="2">
    <location>
        <begin position="2811"/>
        <end position="2827"/>
    </location>
</feature>
<dbReference type="InterPro" id="IPR010734">
    <property type="entry name" value="Copine_C"/>
</dbReference>
<feature type="compositionally biased region" description="Polar residues" evidence="2">
    <location>
        <begin position="446"/>
        <end position="465"/>
    </location>
</feature>
<dbReference type="GO" id="GO:0016567">
    <property type="term" value="P:protein ubiquitination"/>
    <property type="evidence" value="ECO:0000318"/>
    <property type="project" value="GO_Central"/>
</dbReference>
<feature type="region of interest" description="Disordered" evidence="2">
    <location>
        <begin position="5981"/>
        <end position="6014"/>
    </location>
</feature>
<feature type="region of interest" description="Disordered" evidence="2">
    <location>
        <begin position="1604"/>
        <end position="1624"/>
    </location>
</feature>
<feature type="compositionally biased region" description="Polar residues" evidence="2">
    <location>
        <begin position="1440"/>
        <end position="1449"/>
    </location>
</feature>
<feature type="region of interest" description="Disordered" evidence="2">
    <location>
        <begin position="2214"/>
        <end position="2238"/>
    </location>
</feature>
<feature type="region of interest" description="Disordered" evidence="2">
    <location>
        <begin position="3848"/>
        <end position="3887"/>
    </location>
</feature>
<gene>
    <name evidence="4" type="primary">WBGene00112213</name>
</gene>
<feature type="region of interest" description="Disordered" evidence="2">
    <location>
        <begin position="3252"/>
        <end position="3305"/>
    </location>
</feature>
<feature type="compositionally biased region" description="Basic and acidic residues" evidence="2">
    <location>
        <begin position="3634"/>
        <end position="3684"/>
    </location>
</feature>
<keyword evidence="3" id="KW-1133">Transmembrane helix</keyword>
<dbReference type="InterPro" id="IPR002035">
    <property type="entry name" value="VWF_A"/>
</dbReference>
<feature type="compositionally biased region" description="Polar residues" evidence="2">
    <location>
        <begin position="2214"/>
        <end position="2225"/>
    </location>
</feature>
<feature type="compositionally biased region" description="Basic and acidic residues" evidence="2">
    <location>
        <begin position="3851"/>
        <end position="3865"/>
    </location>
</feature>
<feature type="region of interest" description="Disordered" evidence="2">
    <location>
        <begin position="2915"/>
        <end position="3063"/>
    </location>
</feature>
<feature type="compositionally biased region" description="Polar residues" evidence="2">
    <location>
        <begin position="1986"/>
        <end position="1999"/>
    </location>
</feature>
<feature type="compositionally biased region" description="Basic and acidic residues" evidence="2">
    <location>
        <begin position="3330"/>
        <end position="3356"/>
    </location>
</feature>
<feature type="compositionally biased region" description="Basic and acidic residues" evidence="2">
    <location>
        <begin position="3877"/>
        <end position="3887"/>
    </location>
</feature>
<feature type="compositionally biased region" description="Polar residues" evidence="2">
    <location>
        <begin position="2948"/>
        <end position="2965"/>
    </location>
</feature>
<feature type="compositionally biased region" description="Acidic residues" evidence="2">
    <location>
        <begin position="1466"/>
        <end position="1478"/>
    </location>
</feature>
<feature type="compositionally biased region" description="Low complexity" evidence="2">
    <location>
        <begin position="3550"/>
        <end position="3563"/>
    </location>
</feature>
<feature type="compositionally biased region" description="Basic and acidic residues" evidence="2">
    <location>
        <begin position="2917"/>
        <end position="2946"/>
    </location>
</feature>
<feature type="compositionally biased region" description="Polar residues" evidence="2">
    <location>
        <begin position="3866"/>
        <end position="3875"/>
    </location>
</feature>
<feature type="compositionally biased region" description="Basic and acidic residues" evidence="2">
    <location>
        <begin position="2773"/>
        <end position="2794"/>
    </location>
</feature>
<feature type="region of interest" description="Disordered" evidence="2">
    <location>
        <begin position="6492"/>
        <end position="6524"/>
    </location>
</feature>
<dbReference type="GO" id="GO:0005634">
    <property type="term" value="C:nucleus"/>
    <property type="evidence" value="ECO:0000318"/>
    <property type="project" value="GO_Central"/>
</dbReference>
<feature type="compositionally biased region" description="Polar residues" evidence="2">
    <location>
        <begin position="494"/>
        <end position="541"/>
    </location>
</feature>
<feature type="compositionally biased region" description="Basic and acidic residues" evidence="2">
    <location>
        <begin position="5981"/>
        <end position="6000"/>
    </location>
</feature>
<evidence type="ECO:0000256" key="2">
    <source>
        <dbReference type="SAM" id="MobiDB-lite"/>
    </source>
</evidence>
<feature type="region of interest" description="Disordered" evidence="2">
    <location>
        <begin position="3746"/>
        <end position="3789"/>
    </location>
</feature>
<feature type="region of interest" description="Disordered" evidence="2">
    <location>
        <begin position="3330"/>
        <end position="3370"/>
    </location>
</feature>
<evidence type="ECO:0000313" key="5">
    <source>
        <dbReference type="Proteomes" id="UP000005239"/>
    </source>
</evidence>
<protein>
    <submittedName>
        <fullName evidence="4">VWFA domain-containing protein</fullName>
    </submittedName>
</protein>
<feature type="compositionally biased region" description="Basic and acidic residues" evidence="2">
    <location>
        <begin position="1293"/>
        <end position="1308"/>
    </location>
</feature>
<accession>A0A8R1YEQ0</accession>
<feature type="compositionally biased region" description="Basic and acidic residues" evidence="2">
    <location>
        <begin position="2865"/>
        <end position="2891"/>
    </location>
</feature>
<feature type="compositionally biased region" description="Polar residues" evidence="2">
    <location>
        <begin position="3098"/>
        <end position="3119"/>
    </location>
</feature>
<feature type="transmembrane region" description="Helical" evidence="3">
    <location>
        <begin position="229"/>
        <end position="250"/>
    </location>
</feature>
<feature type="compositionally biased region" description="Basic and acidic residues" evidence="2">
    <location>
        <begin position="6492"/>
        <end position="6521"/>
    </location>
</feature>
<keyword evidence="3" id="KW-0812">Transmembrane</keyword>
<feature type="region of interest" description="Disordered" evidence="2">
    <location>
        <begin position="1059"/>
        <end position="1081"/>
    </location>
</feature>
<feature type="region of interest" description="Disordered" evidence="2">
    <location>
        <begin position="1279"/>
        <end position="1320"/>
    </location>
</feature>
<accession>A0A2A6B5L6</accession>
<feature type="region of interest" description="Disordered" evidence="2">
    <location>
        <begin position="3098"/>
        <end position="3122"/>
    </location>
</feature>
<dbReference type="PANTHER" id="PTHR45751:SF11">
    <property type="entry name" value="COPINE FAMILY PROTEIN 2"/>
    <property type="match status" value="1"/>
</dbReference>
<feature type="coiled-coil region" evidence="1">
    <location>
        <begin position="995"/>
        <end position="1032"/>
    </location>
</feature>
<evidence type="ECO:0000256" key="1">
    <source>
        <dbReference type="SAM" id="Coils"/>
    </source>
</evidence>
<feature type="region of interest" description="Disordered" evidence="2">
    <location>
        <begin position="1706"/>
        <end position="1735"/>
    </location>
</feature>
<evidence type="ECO:0000313" key="4">
    <source>
        <dbReference type="EnsemblMetazoa" id="PPA22659.1"/>
    </source>
</evidence>
<feature type="compositionally biased region" description="Basic and acidic residues" evidence="2">
    <location>
        <begin position="3566"/>
        <end position="3597"/>
    </location>
</feature>
<dbReference type="GO" id="GO:0004842">
    <property type="term" value="F:ubiquitin-protein transferase activity"/>
    <property type="evidence" value="ECO:0000318"/>
    <property type="project" value="GO_Central"/>
</dbReference>
<dbReference type="Pfam" id="PF07002">
    <property type="entry name" value="Copine"/>
    <property type="match status" value="1"/>
</dbReference>
<dbReference type="InterPro" id="IPR052079">
    <property type="entry name" value="E3_ligase/Copine_domain"/>
</dbReference>
<keyword evidence="1" id="KW-0175">Coiled coil</keyword>
<feature type="compositionally biased region" description="Basic and acidic residues" evidence="2">
    <location>
        <begin position="3746"/>
        <end position="3787"/>
    </location>
</feature>
<feature type="coiled-coil region" evidence="1">
    <location>
        <begin position="4459"/>
        <end position="4489"/>
    </location>
</feature>
<feature type="region of interest" description="Disordered" evidence="2">
    <location>
        <begin position="2541"/>
        <end position="2561"/>
    </location>
</feature>
<feature type="region of interest" description="Disordered" evidence="2">
    <location>
        <begin position="1440"/>
        <end position="1479"/>
    </location>
</feature>
<feature type="compositionally biased region" description="Basic and acidic residues" evidence="2">
    <location>
        <begin position="3252"/>
        <end position="3272"/>
    </location>
</feature>
<dbReference type="Proteomes" id="UP000005239">
    <property type="component" value="Unassembled WGS sequence"/>
</dbReference>
<name>A0A2A6B5L6_PRIPA</name>
<feature type="compositionally biased region" description="Low complexity" evidence="2">
    <location>
        <begin position="2842"/>
        <end position="2855"/>
    </location>
</feature>
<feature type="region of interest" description="Disordered" evidence="2">
    <location>
        <begin position="332"/>
        <end position="551"/>
    </location>
</feature>
<dbReference type="CDD" id="cd01459">
    <property type="entry name" value="vWA_copine_like"/>
    <property type="match status" value="1"/>
</dbReference>
<feature type="region of interest" description="Disordered" evidence="2">
    <location>
        <begin position="3472"/>
        <end position="3597"/>
    </location>
</feature>
<feature type="compositionally biased region" description="Basic and acidic residues" evidence="2">
    <location>
        <begin position="1059"/>
        <end position="1079"/>
    </location>
</feature>
<feature type="compositionally biased region" description="Basic and acidic residues" evidence="2">
    <location>
        <begin position="2995"/>
        <end position="3018"/>
    </location>
</feature>
<feature type="region of interest" description="Disordered" evidence="2">
    <location>
        <begin position="3610"/>
        <end position="3684"/>
    </location>
</feature>
<feature type="region of interest" description="Disordered" evidence="2">
    <location>
        <begin position="1986"/>
        <end position="2009"/>
    </location>
</feature>
<keyword evidence="5" id="KW-1185">Reference proteome</keyword>
<sequence length="6898" mass="783848">MLSKVNVLVSEPLIVWERGRGAQRKDAICPVLHPLMPMIFTLIDKCMDKYWGVNLVEIILTYVPEFALEFRFQMDSLLVHSLSDNQPWIRRMTATSFGKMAESNIVELKVMAVKSLDEICALMSRSDAREFIYAMKEAVEAVTVPFKILSRFLSWIPFPGYSSECNAIYSFLLDLIGSDHYSFTIEPNGNSPRLLYILTMFKMGSSICGYFTECEEVSCCESYKFRVSLLALSGLIILAAVIVGVVWLIFEFRPAYRNRLRRSDSEQDRIEMRSFEETKYLRRYSELKGGERGRSRQKMSRNGGFFQKIFGGRQSDVPSSDQPNESDYASIDRLRNREMSMPISGRSVTFGSNREIPPPDLHQGTGKSPYRPRAESAHSIRGRPMGGGLTRGQRTSSKASDLDDITADLLRLSCEPESVQHPSGGSSFGRRRGNGRGSDGGDRVESTQYLPRSTSTSAVQRQPLSDGSGGLRGTSVFTWNTAHDSPRGTPLNGRRSSASQAIPSTHLQSLNNLYNGESAGGSTPQYQPLPSQRSTPQNSFVQDEEKKGVTREKIVEMSQKTKAPPVVRTTVEGKLKMEKIVGADLITVDSCVSSAWTVRDTTTNYKIKTTIGKRSILLEEMKKNTTETEEGSGETRYKITLMEDGVKKAETESTIPSPPEGADKKAYLTEVSRLLLQQDFDPSHTSNGSPLPTTIGPNGKLVPMGPDGLPVLTGTTPDGIIILLTPDGKPLAGPDGGPIVIGPDGQPIVPPKEDSDSALTHVEIEVVEDVTNILKTYVIGERADEHLPIPESILEEAEAPLPQIEDHEAPPPPIDEMPKIERIYVDQLEFEEEEKTMEKAEIHLKAQGATLEGESTLRRMRRIESESSINSDRAQCSHVFADCEVVKKEDSSTFIVTVALPRTVEIICEMRRARKKKREERVKIESEKEGRIYEGETVIRRERRLETSDSIEMAEAKEERRGEERIEEIKEIERSKKMEVKIEEERREEEKVQVMERVEIREERIEMKEEKKEEEEEKATAMEVKIEERKEKKEREAEGGEYHLHTEGMELRGEVRMGGRRKTFESESSEEIEREREAEGGQYSIHQEGLHLQGEMRMKRMKRFDSVSSADSSIYGGGPTIVDLTREESHSHFEAIIEIPNRSNSLLFKLRERRMKATQPIVQVTQQRLSDEVRMKMDIKEKREVHVIETSEEHATLSAGLQITESSSHLKEETMKERRVERTGQSMIESGEEHSMNVVLLENRERIEDESAKILPQVRTTGEKARMAEYSNESTTLSACLQTESASSSSASKEVHTSRKEISSHETKASSQSSTATHSALNKTSDSFAVIGRAKERASSSAYSNFIEYSNLQENCAILMNRSGGIYAKSEKTVSEISTEEEETMNEQYNQMQSKSIQYNSIQYNELEDEQSSEEEDESLRITDQMRRMEESLRSLNSIQSQTNRNAIQEQRMERTSRLTTSMEDRMEEEEEEEEVESFEWIPQGVIKSSSEGMVKMRMESDRNEETTTSFCIASERERRSYTALSKDEEIREKVSEWLRASNEEIAFGFWSTEDNEEETMKIRDESEMEKTELIVKDEERGIPDGELSIQEKIVTGLEELIRRGEEEKSERSERSEKTVSREHSLIRRDSTLSVDLTIPSDQCWVLNGEVKEEEKIQGILKKSSQSIQEEASAYGFWRTEDGDNTAERTFRAGSETEQMSMRVKASKATSIQSSQDVKGSSKRGETEGIIKTSSSSSIHATLIASSQIEKTMESIQSISVQSSEQREIELTEPVMGGILTAKKEEGETVGVIYSTMNISTESKSVSASKDEIIHGEGIIKSHEEKSDREITLKEKTMERRRMETEESKDREMRMNGDVIQSIEDGQAEIIMKSLTNLIESSIVPETTEAAAYGFWSTEDGDNTAERTFRATSETEREILRTVASKEESIDSMGQIMYESSKEGVMGIMRTPSTSSIHSSMSASSFVTCEKGENLQSTLPYETTSSTMDISSKTSTSFHTVKEEKDQRISQGDLTMESTLIQTQGITIMDGESMESREIRTSGYVTESLRRIASAQKGVETSSVTEESEAAAYGFWSTEDGDNTAEKTLREGSETIRESFRTSESREQSIYSIRDITSEDMTEGVASMMKSPSSSSLKASLLASTSIHSINEEYLEKESSSEMVSSTQISSVTAASTSPLIHTKAKVEVPESKEESAYGFWSTEDVCDAPEKTLPSTAETLQGGTLKTKASKEESTHSINEVTKKMKEEGTSGVMKSPSSSSLQASLIASSYTQLIDDRLIEKESASQMVSSIQSTLVEDAVNISLSQKREEESIQLIEEGKLSSKKEEIEEKKTLIIESEEIIQEKKKMKERSDQSMDQYIQLSSDHSSMKEAERVSYSSIDSTRKTIIPESKEESAYGFWSTEDVCDAPVKTLPEKGETLQGGILRTMASKEENAHHTSDVMRSTTMERISGIMKSPSSTSITASMEASVQKKEIIEEKKEKEIIEEKKEERQYISLQKTEEKKEEKISEKLQYHETIEKEKMEEKREIISSIDTQEVSGMEEISEISSSSKRIEEKEEPMESSAYGFWSTEEIMDAPEKILPLRVPTIEGGILNTKATIEESAESCGEIKGKGREEITSRVMKTPSTTSIQSTLSAVTREKEMEEIIDRRIIIDEKKVMMKEKEKEKITIVKDQQVQETTIDEGIREETIVRKSEEREEMKRDESMKTIEERREEVRREELIKASDQSLMDKIVQIDQSAMEETHEASAYGFWRTEDGDNTAEKSFPSKGEIEKESLKTVASKDEPTHSDTHIQSIPVEAEAERIMKSPSTSSIQATLNASSIEDSIRTDSLSKADQYQSTQITKSSSSTSIAHARMMASSEEEKTTSGEIKSKEEEKGEIGVNLKDETKSIHSMNTLAAGDETVMKELNLLSNEEKEGGEKIMKEKSVERGEMRSIASKEEESLQSVNLSSSDQSQTTKGIMTSRMEEKKSMKTIESKQEKTETNTGFSNQEEKESRKELIMKEGRKIEGEKLKTMASTEKSSGSEGELKKEEKGETSVIVRERESIRDSVEGRFSVEKTPEPTTIEKLTTYESIDSSSNIILHSSFDVLSPASESRQMTMSRPSIQSDSITLRSPSKEECDVSSSLDHLSSIAGVEKTRELKDIERIRMEAIASQERIISSLENIARGEQEEIERRSLPLSVKDEVKRTLSVEREENIIDLRGMEKQESTEKIMSQSMFEFSTEEMKEKEEEKETVVSGVIGTLERRREENEETSVRLNERREEEIGMRTSAAGDEKRNEDVKMERRGEEGRMERTLSQTNLEKEQIKMRESIEEFIDLTMYADGRRESSEGVERRIDEKRREWNDQRVNESTEENEENESGFWSAVGAESITGVIRSRETTIERIGRGMKASGDEKMEKDIEMKRSPSHEISMTRDIGIEESVERRMKIEDDSMEGDFNRMTISDSVDETKIMKRSDSISANLIEKGEEEVKEGTSIGQLSRKKEEEGEIGTTIKEKMIVKEEKKMEASKERMETKNDGLRRKEEKEEKSVIMRDKSTERCTFSAIASSSSSTSLSTQLEGKKEERQDCMRTARENVEEKGEGKAKEMKDEVVTSLWDTAKRDEKTEKIMMMKSESTMSIEGRMNASTEKETSIERRMERREEQGTDMIMKEMMKTMEKSEGKFSDDRRREDVDVKKEEENKVIEGIVPIKEDQRISSNPLKAMGDEKIESDEGIGRLTKKKEDMEEIETIMNEVRMATERASMKASEERGMDKDMRMERKEEEGRGEHTVREKSMERHSLNTDASSYVNTSIRTNIDQSTLPNEGIEMITIDINRDSVDRRLREMKEEATSIGVWSVGEEKEEGVEGVRRESRKEENRLNTPVPSENEVNSERELRREEQRGMSEVRTIIPSLEQVLSLSLPELSMEEGNKVPLALGTLIPPKHAESIEKIIQEKRRILMQLRINATTEERVEIDREIIELEKRGEALRLLAQSLISFTSIDALAPTMEIDWTTLDLSINRSFREIEGTIGLSTIEKTEARLKMEEKQKDEAPSRIPLAVGTLIPPKHAESIEKIIVEKRKILISIRLSATSETIVKIDEELNDLIKQEEAIKLLAQTITSIISIDTKAPTHEDDSTNIDLSINRSFSETEGIIGVASMEKREASVKIEEDEKRIIVRDETPSRIPLAVGTLIPLKHAESIERIIKERRRILIELRTNATTEERVDIDRDLKELEEKEEALRLLSQSVISFTSIDAVAPTLEDDFTNLDLSVNRSFRETEGIIGLISTEKGEARVKMEERHIIHKDEEPSRIPLAVGTLIPPKHAESIEKIIVEKRKILISIRLSATTEERVNIDGEIKDLERQEEALRMLTTPLTNRTSIETKAPTHEDDSTNIDLSINRSFSETEGIVGVASMEKREASVKVEEKKIEMKKDETPSRIPLAVGTLIPPKHAESIEKIIQEKRRILIQLRINATTEERVEIDRELKELEKEEVALRFLSQSLISFTSIDAVAPTLENDFTNLDLSVNRSFREIEGTIGLSTIEKTEVRLKMEEKIVKESTATPSRIPLTMGTLIPPKHAESIEKIIVEKRKILVQFRLKASTENKVEIDQELKDLMKQEEALKLLSLARSTVVSIDTKSFIEEEKRIEKTEEVKTEVIEVSKVEKSELMERKKEEIRETFEKIEEDRIEKGEGVKIEMKSEEFSQKIITEMKTNEENIDIDSTIRKKEEEKEGTSKELDMRREWIERLECPSYKEITLRIDSQLTKESQSIAIVELLHSARVDSLSLFTNASTSITTSSIDNLQKGEESSISSTTVRHKKEESVHKSCKEVDFSQSTVSTLWDSILEEMEAHVVVVEKTQEEMKVRVNVPVKKEIEEKKEERKEERREEKVIEKTIELKDEERTWTSFSASFEKSEEEMKRRKEDIEDIVQLIDETWTEEEENEENAETSIVVVKRKVEKEKLPSTHIVSLHTSISHSLSTMAAADTSTHKEVSLTLSAPPSITPMMIEEKRRERVMTNLSIEEGYVATVFECEKKRDEKTESIRGDKKIEKEIRRMKEKEEDEMYILSLWEGVVRDLDTEIQLGHVVREKSGVRIHASIEEKRETAENWNRKEEERGSGMINRLSEKEETTRSFSISSSLPILINLSNEDKKGDASTVLLCPRIESIHSTLNESSIVSLNTIIHLIRETLHPSRVSQLFTLPSVPTITVSPFHTGVGMNSTSTSSHLIRTPAIETIQSTLNIGTYGEGIKKRMEEIGEERVSLSIHLMGDTKESEGSTQKNISIPREGENIKKKYEEYGDEKEIVYAHLQSRNNYYEEGEMNREIPRTHAPIHLSKKAATDEKREIILEKKIEEKKEDIGITRWIGRKGEGIVKKLKEPLEELVVIGISYEKEIQKERSETTKNESNKGGIYLLTTRYSTEETKNMSVMLNKPSPIENERSKWRMKIEQKMIHSIKASTTQTIERSITLEREREKKVASTSKIAPSTYDYPLEEFKFRELAEESLNIFYAFKRNDEYEAMLWTRKEPNRGDGKKLECYAAEEETTETSPDIDRPSPFIQCSIILEGRNTMDGIALSTKCALFSSTAITSFGQKDNESDSLHRTFIVSNRGEGMEMKTKESKVERVAINYSYSKTIEKEEKEKIVSIPNFGGNYRLRCDASEETTVVINREMDRSRDSLVHTSLTIQMHSTHSPISSLPLNASSHIESTCMITLSRPIPSLGISIEKEARSFHKIHSLTLMEMASQSEHVNTSFHLQSQSHHSESIWREARKDSITLHTKASKEDNQTKDIDWTRREEREETLRKTISANTIPGVSLHTKASKDEKMDVIIDLSRPDSTFVVQRTAIATNTIPREEKRVKETSEENMATNISMNRPLSIEETEKTRMEGRYGGRYHHSTGQSTEENQEWTTLIVCTRPSALSTLSLTTIPQDGGIYRLDTKSSKKEDRDINENLVREMKSFTVQKTLIDGKKEKVHTLPIVEAGDEKILLHSQYQRESKKEETSITRYEKRNGGGASLSTKKSEDKSIEGVFPIEKKKKNEMEESLTLTTPNTVDNPILWCRHSTEASTSFASLIENPRPSKDWSETTRKDTRRGEKIVFNSKETTDTTQVTHINLVKDEERIRVERVNGCAHYGGGTRLDTAYSQENHSSILHNLSRNEKKEETERIAACPREEKIRKGVYASQTNETNIEVNESNRKPFACFSSIIRKTSNDEKIEMNTGQSEENHAVVGVNMKRKEDMEEIQKVAIDSLYGGRHAMGCKAAEKKEVETPFNFVKKGEENNATEASECIFNAIVDFTKQAEDFSMESRSTPPKLRLAPERVQWSGFASEKKEIDTGFNFVKKGYFNGEDIYGRHLRKKLEDEQFNCTEISECVFNALVDLTKSAEDFSSSSQSTPPQLRITPEQVTFSCATISQKEAIALFDFIKKGYFNGEDIYGKRTRVPLEGDEHNGNEYSDAQFNAYVDFTKQAEDFSLESRSTPPKLRMGAEKVEWNGIAASLLKEQREEAKRKADEARRRDKEEEERIREEEERVSLSTKSAEALEREKKALEDANKIEVYARERKGYWNGEDIKETKEKRVSFASEVQEKTMEESSDEMAVIEQQSLEPKFMKPSIIKKPMKQERGRQREIRKNEAPSFAPIRRNSLLAALAIGSPHNIPHFKTLEDIIQGIKHAGLEYSNLIFGIDYTRSNYYQGERTFDGKNLHDVGGPEPNPYQQVIEIVGRTLSSFDADGQIPAYGFGDEEMTDKGIFNIRDRYNLDVDCNGFEEVLKVYNQISSSVQMSGPTNFVPLIEKAIQVCKEKHSYHILVIVADGQVTNEKINQKAIAAASHYPLSIIMVGVGDGPWNMMNRFDETLPKRLFDNFHFVDFHKVMFNAPNAEASFALNALMEIPDQYKAIKELGLLKQSRRG</sequence>
<evidence type="ECO:0000256" key="3">
    <source>
        <dbReference type="SAM" id="Phobius"/>
    </source>
</evidence>
<feature type="compositionally biased region" description="Low complexity" evidence="2">
    <location>
        <begin position="1309"/>
        <end position="1320"/>
    </location>
</feature>
<reference evidence="4" key="2">
    <citation type="submission" date="2022-06" db="UniProtKB">
        <authorList>
            <consortium name="EnsemblMetazoa"/>
        </authorList>
    </citation>
    <scope>IDENTIFICATION</scope>
    <source>
        <strain evidence="4">PS312</strain>
    </source>
</reference>
<feature type="compositionally biased region" description="Basic and acidic residues" evidence="2">
    <location>
        <begin position="3388"/>
        <end position="3414"/>
    </location>
</feature>
<dbReference type="EnsemblMetazoa" id="PPA22659.1">
    <property type="protein sequence ID" value="PPA22659.1"/>
    <property type="gene ID" value="WBGene00112213"/>
</dbReference>
<feature type="compositionally biased region" description="Polar residues" evidence="2">
    <location>
        <begin position="1708"/>
        <end position="1719"/>
    </location>
</feature>
<proteinExistence type="predicted"/>
<feature type="region of interest" description="Disordered" evidence="2">
    <location>
        <begin position="3388"/>
        <end position="3423"/>
    </location>
</feature>
<feature type="compositionally biased region" description="Basic and acidic residues" evidence="2">
    <location>
        <begin position="3279"/>
        <end position="3300"/>
    </location>
</feature>
<feature type="compositionally biased region" description="Basic and acidic residues" evidence="2">
    <location>
        <begin position="3500"/>
        <end position="3545"/>
    </location>
</feature>